<keyword evidence="3" id="KW-1185">Reference proteome</keyword>
<evidence type="ECO:0000313" key="3">
    <source>
        <dbReference type="Proteomes" id="UP000565468"/>
    </source>
</evidence>
<dbReference type="AlphaFoldDB" id="A0A848M6K8"/>
<proteinExistence type="predicted"/>
<evidence type="ECO:0000256" key="1">
    <source>
        <dbReference type="SAM" id="Phobius"/>
    </source>
</evidence>
<gene>
    <name evidence="2" type="ORF">HII30_08920</name>
</gene>
<keyword evidence="1" id="KW-0472">Membrane</keyword>
<evidence type="ECO:0000313" key="2">
    <source>
        <dbReference type="EMBL" id="NMO95889.1"/>
    </source>
</evidence>
<feature type="transmembrane region" description="Helical" evidence="1">
    <location>
        <begin position="85"/>
        <end position="103"/>
    </location>
</feature>
<comment type="caution">
    <text evidence="2">The sequence shown here is derived from an EMBL/GenBank/DDBJ whole genome shotgun (WGS) entry which is preliminary data.</text>
</comment>
<reference evidence="2 3" key="1">
    <citation type="submission" date="2020-04" db="EMBL/GenBank/DDBJ databases">
        <title>Paenibacillus algicola sp. nov., a novel marine bacterium producing alginate lyase.</title>
        <authorList>
            <person name="Huang H."/>
        </authorList>
    </citation>
    <scope>NUCLEOTIDE SEQUENCE [LARGE SCALE GENOMIC DNA]</scope>
    <source>
        <strain evidence="2 3">L7-75</strain>
    </source>
</reference>
<accession>A0A848M6K8</accession>
<organism evidence="2 3">
    <name type="scientific">Paenibacillus lemnae</name>
    <dbReference type="NCBI Taxonomy" id="1330551"/>
    <lineage>
        <taxon>Bacteria</taxon>
        <taxon>Bacillati</taxon>
        <taxon>Bacillota</taxon>
        <taxon>Bacilli</taxon>
        <taxon>Bacillales</taxon>
        <taxon>Paenibacillaceae</taxon>
        <taxon>Paenibacillus</taxon>
    </lineage>
</organism>
<name>A0A848M6K8_PAELE</name>
<dbReference type="RefSeq" id="WP_211184501.1">
    <property type="nucleotide sequence ID" value="NZ_JABBPN010000006.1"/>
</dbReference>
<dbReference type="EMBL" id="JABBPN010000006">
    <property type="protein sequence ID" value="NMO95889.1"/>
    <property type="molecule type" value="Genomic_DNA"/>
</dbReference>
<sequence>MEDSMEYLIVAVWNEWRDWSVPGVVMGNKLKKFKVIGIKKFSKKSLREAIIVSNLLLLNQLIQQIEQVMFMKAKLVRKNFCNEILFYWIPKLYMVIIIIRGVVSKSEE</sequence>
<dbReference type="Proteomes" id="UP000565468">
    <property type="component" value="Unassembled WGS sequence"/>
</dbReference>
<keyword evidence="1" id="KW-0812">Transmembrane</keyword>
<protein>
    <submittedName>
        <fullName evidence="2">Uncharacterized protein</fullName>
    </submittedName>
</protein>
<keyword evidence="1" id="KW-1133">Transmembrane helix</keyword>